<dbReference type="AlphaFoldDB" id="W1MXC8"/>
<comment type="caution">
    <text evidence="1">The sequence shown here is derived from an EMBL/GenBank/DDBJ whole genome shotgun (WGS) entry which is preliminary data.</text>
</comment>
<reference evidence="1 2" key="1">
    <citation type="submission" date="2012-01" db="EMBL/GenBank/DDBJ databases">
        <title>The Genome Sequence of Scardovia inopinata F0304.</title>
        <authorList>
            <consortium name="The Broad Institute Genome Sequencing Platform"/>
            <person name="Ward D."/>
            <person name="Earl A."/>
            <person name="Feldgarden M."/>
            <person name="Gevers D."/>
            <person name="Young S."/>
            <person name="Zeng Q."/>
            <person name="Koehrsen M."/>
            <person name="Alvarado L."/>
            <person name="Berlin A.M."/>
            <person name="Borenstein D."/>
            <person name="Chapman S.B."/>
            <person name="Chen Z."/>
            <person name="Engels R."/>
            <person name="Freedman E."/>
            <person name="Gellesch M."/>
            <person name="Goldberg J."/>
            <person name="Griggs A."/>
            <person name="Gujja S."/>
            <person name="Heilman E.R."/>
            <person name="Heiman D.I."/>
            <person name="Hepburn T.A."/>
            <person name="Howarth C."/>
            <person name="Jen D."/>
            <person name="Larson L."/>
            <person name="Mehta T."/>
            <person name="Park D."/>
            <person name="Pearson M."/>
            <person name="Richards J."/>
            <person name="Roberts A."/>
            <person name="Saif S."/>
            <person name="Shea T.D."/>
            <person name="Shenoy N."/>
            <person name="Sisk P."/>
            <person name="Stolte C."/>
            <person name="Sykes S.N."/>
            <person name="Walk T."/>
            <person name="White J."/>
            <person name="Yandava C."/>
            <person name="Izard J."/>
            <person name="Baranova O.V."/>
            <person name="Blanton J.M."/>
            <person name="Tanner A.C."/>
            <person name="Dewhirst F."/>
            <person name="Haas B."/>
            <person name="Nusbaum C."/>
            <person name="Birren B."/>
        </authorList>
    </citation>
    <scope>NUCLEOTIDE SEQUENCE [LARGE SCALE GENOMIC DNA]</scope>
    <source>
        <strain evidence="1 2">F0304</strain>
    </source>
</reference>
<gene>
    <name evidence="1" type="ORF">HMPREF9020_01478</name>
</gene>
<organism evidence="1 2">
    <name type="scientific">Scardovia inopinata F0304</name>
    <dbReference type="NCBI Taxonomy" id="641146"/>
    <lineage>
        <taxon>Bacteria</taxon>
        <taxon>Bacillati</taxon>
        <taxon>Actinomycetota</taxon>
        <taxon>Actinomycetes</taxon>
        <taxon>Bifidobacteriales</taxon>
        <taxon>Bifidobacteriaceae</taxon>
        <taxon>Scardovia</taxon>
    </lineage>
</organism>
<dbReference type="Proteomes" id="UP000005777">
    <property type="component" value="Unassembled WGS sequence"/>
</dbReference>
<dbReference type="EMBL" id="ADCX01000001">
    <property type="protein sequence ID" value="EQW18262.1"/>
    <property type="molecule type" value="Genomic_DNA"/>
</dbReference>
<proteinExistence type="predicted"/>
<dbReference type="HOGENOM" id="CLU_3276474_0_0_11"/>
<name>W1MXC8_SCAIO</name>
<protein>
    <submittedName>
        <fullName evidence="1">Uncharacterized protein</fullName>
    </submittedName>
</protein>
<keyword evidence="2" id="KW-1185">Reference proteome</keyword>
<evidence type="ECO:0000313" key="2">
    <source>
        <dbReference type="Proteomes" id="UP000005777"/>
    </source>
</evidence>
<evidence type="ECO:0000313" key="1">
    <source>
        <dbReference type="EMBL" id="EQW18262.1"/>
    </source>
</evidence>
<sequence>MSIVIRTANVFNITNNQVLKNTLFWVGEYGLIFTFLPELAA</sequence>
<accession>W1MXC8</accession>